<keyword evidence="3" id="KW-1185">Reference proteome</keyword>
<proteinExistence type="predicted"/>
<feature type="domain" description="DUF4440" evidence="1">
    <location>
        <begin position="12"/>
        <end position="114"/>
    </location>
</feature>
<dbReference type="Proteomes" id="UP001201701">
    <property type="component" value="Unassembled WGS sequence"/>
</dbReference>
<dbReference type="SUPFAM" id="SSF54427">
    <property type="entry name" value="NTF2-like"/>
    <property type="match status" value="1"/>
</dbReference>
<dbReference type="InterPro" id="IPR032710">
    <property type="entry name" value="NTF2-like_dom_sf"/>
</dbReference>
<name>A0ABS9QBH4_9HYPH</name>
<gene>
    <name evidence="2" type="ORF">L4923_07035</name>
</gene>
<protein>
    <submittedName>
        <fullName evidence="2">Nuclear transport factor 2 family protein</fullName>
    </submittedName>
</protein>
<dbReference type="RefSeq" id="WP_239363063.1">
    <property type="nucleotide sequence ID" value="NZ_JAKREW010000004.1"/>
</dbReference>
<evidence type="ECO:0000313" key="3">
    <source>
        <dbReference type="Proteomes" id="UP001201701"/>
    </source>
</evidence>
<dbReference type="EMBL" id="JAKREW010000004">
    <property type="protein sequence ID" value="MCG7504774.1"/>
    <property type="molecule type" value="Genomic_DNA"/>
</dbReference>
<organism evidence="2 3">
    <name type="scientific">Mesorhizobium retamae</name>
    <dbReference type="NCBI Taxonomy" id="2912854"/>
    <lineage>
        <taxon>Bacteria</taxon>
        <taxon>Pseudomonadati</taxon>
        <taxon>Pseudomonadota</taxon>
        <taxon>Alphaproteobacteria</taxon>
        <taxon>Hyphomicrobiales</taxon>
        <taxon>Phyllobacteriaceae</taxon>
        <taxon>Mesorhizobium</taxon>
    </lineage>
</organism>
<dbReference type="Gene3D" id="3.10.450.50">
    <property type="match status" value="1"/>
</dbReference>
<evidence type="ECO:0000313" key="2">
    <source>
        <dbReference type="EMBL" id="MCG7504774.1"/>
    </source>
</evidence>
<dbReference type="Pfam" id="PF14534">
    <property type="entry name" value="DUF4440"/>
    <property type="match status" value="1"/>
</dbReference>
<accession>A0ABS9QBH4</accession>
<dbReference type="InterPro" id="IPR027843">
    <property type="entry name" value="DUF4440"/>
</dbReference>
<sequence length="122" mass="13923">MDYELVENCRRLDEAARNDPDVLRSLYSDDFLLYRLDSSGETLVLDKQTVISFLAGQRDNDASSQEGNTVEYLHASKSGDVGMVVGKRTMQANQNPVELIFSQVWRRKKGGWQMIRESVYAQ</sequence>
<reference evidence="2 3" key="1">
    <citation type="submission" date="2022-02" db="EMBL/GenBank/DDBJ databases">
        <title>Draft genome sequence of Mezorhizobium retamae strain IRAMC:0171 isolated from Retama raetam nodules.</title>
        <authorList>
            <person name="Bengaied R."/>
            <person name="Sbissi I."/>
            <person name="Huber K."/>
            <person name="Ghodbane F."/>
            <person name="Nouioui I."/>
            <person name="Tarhouni M."/>
            <person name="Gtari M."/>
        </authorList>
    </citation>
    <scope>NUCLEOTIDE SEQUENCE [LARGE SCALE GENOMIC DNA]</scope>
    <source>
        <strain evidence="2 3">IRAMC:0171</strain>
    </source>
</reference>
<comment type="caution">
    <text evidence="2">The sequence shown here is derived from an EMBL/GenBank/DDBJ whole genome shotgun (WGS) entry which is preliminary data.</text>
</comment>
<evidence type="ECO:0000259" key="1">
    <source>
        <dbReference type="Pfam" id="PF14534"/>
    </source>
</evidence>